<feature type="transmembrane region" description="Helical" evidence="1">
    <location>
        <begin position="12"/>
        <end position="32"/>
    </location>
</feature>
<organism evidence="3 4">
    <name type="scientific">Sporichthya brevicatena</name>
    <dbReference type="NCBI Taxonomy" id="171442"/>
    <lineage>
        <taxon>Bacteria</taxon>
        <taxon>Bacillati</taxon>
        <taxon>Actinomycetota</taxon>
        <taxon>Actinomycetes</taxon>
        <taxon>Sporichthyales</taxon>
        <taxon>Sporichthyaceae</taxon>
        <taxon>Sporichthya</taxon>
    </lineage>
</organism>
<keyword evidence="1" id="KW-1133">Transmembrane helix</keyword>
<keyword evidence="1" id="KW-0472">Membrane</keyword>
<dbReference type="PANTHER" id="PTHR40446:SF2">
    <property type="entry name" value="N-ACETYLGLUCOSAMINE-1-PHOSPHODIESTER ALPHA-N-ACETYLGLUCOSAMINIDASE"/>
    <property type="match status" value="1"/>
</dbReference>
<dbReference type="RefSeq" id="WP_344606848.1">
    <property type="nucleotide sequence ID" value="NZ_BAAAHE010000029.1"/>
</dbReference>
<sequence>MGSNTGRNLRRCTAPTVAAGAAMAMIGAYATATMGSSEASVPDLGVLPGEHRALPLLGLDQIEPREVGELLAGLSERTALRFLPEDVTAPVPTAAAAPQVRNADKANAVPAGCRPATKLLREDPVKRFNLPGGAWVRIWDTGSKSNPMQETRLVAVRIPKGTLAPSVLTPSSALGALATPASMAAGEKKAVVVINGGVYDTSTKIPTGAVQVGSKPRKADSLGTRAIAIYDGLKSAVVARTGLTGVLSSDKGEIPVAAINWEQLSRQGITAYTRSWNAPKHPAGPRTVVVRGGKVRAVLSKAAGTRRPASGETFLTAPRGTTFAKALQALRVGDKVSLTTAVASVREDHSDRPELDVPSAVLGVSAALVRYGHVTAPCSARDNQLRPRSALAWTADGDMLVVAIAGRAISGGTRFGGASAYGWGQYLKQLGAVSAVNLDGGGSTALLVRRTPGGKLERLDRSDKDAQRPVANALAFKTD</sequence>
<evidence type="ECO:0000259" key="2">
    <source>
        <dbReference type="Pfam" id="PF09992"/>
    </source>
</evidence>
<dbReference type="Proteomes" id="UP001500957">
    <property type="component" value="Unassembled WGS sequence"/>
</dbReference>
<feature type="domain" description="Phosphodiester glycosidase" evidence="2">
    <location>
        <begin position="334"/>
        <end position="476"/>
    </location>
</feature>
<dbReference type="EMBL" id="BAAAHE010000029">
    <property type="protein sequence ID" value="GAA0627404.1"/>
    <property type="molecule type" value="Genomic_DNA"/>
</dbReference>
<proteinExistence type="predicted"/>
<gene>
    <name evidence="3" type="ORF">GCM10009547_33680</name>
</gene>
<dbReference type="InterPro" id="IPR018711">
    <property type="entry name" value="NAGPA"/>
</dbReference>
<reference evidence="4" key="1">
    <citation type="journal article" date="2019" name="Int. J. Syst. Evol. Microbiol.">
        <title>The Global Catalogue of Microorganisms (GCM) 10K type strain sequencing project: providing services to taxonomists for standard genome sequencing and annotation.</title>
        <authorList>
            <consortium name="The Broad Institute Genomics Platform"/>
            <consortium name="The Broad Institute Genome Sequencing Center for Infectious Disease"/>
            <person name="Wu L."/>
            <person name="Ma J."/>
        </authorList>
    </citation>
    <scope>NUCLEOTIDE SEQUENCE [LARGE SCALE GENOMIC DNA]</scope>
    <source>
        <strain evidence="4">JCM 10671</strain>
    </source>
</reference>
<accession>A0ABP3S6G8</accession>
<dbReference type="PANTHER" id="PTHR40446">
    <property type="entry name" value="N-ACETYLGLUCOSAMINE-1-PHOSPHODIESTER ALPHA-N-ACETYLGLUCOSAMINIDASE"/>
    <property type="match status" value="1"/>
</dbReference>
<evidence type="ECO:0000313" key="3">
    <source>
        <dbReference type="EMBL" id="GAA0627404.1"/>
    </source>
</evidence>
<name>A0ABP3S6G8_9ACTN</name>
<evidence type="ECO:0000256" key="1">
    <source>
        <dbReference type="SAM" id="Phobius"/>
    </source>
</evidence>
<comment type="caution">
    <text evidence="3">The sequence shown here is derived from an EMBL/GenBank/DDBJ whole genome shotgun (WGS) entry which is preliminary data.</text>
</comment>
<evidence type="ECO:0000313" key="4">
    <source>
        <dbReference type="Proteomes" id="UP001500957"/>
    </source>
</evidence>
<protein>
    <recommendedName>
        <fullName evidence="2">Phosphodiester glycosidase domain-containing protein</fullName>
    </recommendedName>
</protein>
<dbReference type="Pfam" id="PF09992">
    <property type="entry name" value="NAGPA"/>
    <property type="match status" value="1"/>
</dbReference>
<keyword evidence="4" id="KW-1185">Reference proteome</keyword>
<keyword evidence="1" id="KW-0812">Transmembrane</keyword>